<name>A0A0N4UYP9_ENTVE</name>
<dbReference type="WBParaSite" id="EVEC_0000271701-mRNA-1">
    <property type="protein sequence ID" value="EVEC_0000271701-mRNA-1"/>
    <property type="gene ID" value="EVEC_0000271701"/>
</dbReference>
<evidence type="ECO:0000313" key="1">
    <source>
        <dbReference type="EMBL" id="VDD87282.1"/>
    </source>
</evidence>
<dbReference type="AlphaFoldDB" id="A0A0N4UYP9"/>
<reference evidence="3" key="1">
    <citation type="submission" date="2017-02" db="UniProtKB">
        <authorList>
            <consortium name="WormBaseParasite"/>
        </authorList>
    </citation>
    <scope>IDENTIFICATION</scope>
</reference>
<sequence length="39" mass="4653">MIFALLMIGLVLAFEMLLPVITNPEYPYYNEKLSFSWKR</sequence>
<evidence type="ECO:0000313" key="3">
    <source>
        <dbReference type="WBParaSite" id="EVEC_0000271701-mRNA-1"/>
    </source>
</evidence>
<protein>
    <submittedName>
        <fullName evidence="3">DUF2065 domain-containing protein</fullName>
    </submittedName>
</protein>
<proteinExistence type="predicted"/>
<gene>
    <name evidence="1" type="ORF">EVEC_LOCUS2425</name>
</gene>
<dbReference type="EMBL" id="UXUI01007379">
    <property type="protein sequence ID" value="VDD87282.1"/>
    <property type="molecule type" value="Genomic_DNA"/>
</dbReference>
<keyword evidence="2" id="KW-1185">Reference proteome</keyword>
<reference evidence="1 2" key="2">
    <citation type="submission" date="2018-10" db="EMBL/GenBank/DDBJ databases">
        <authorList>
            <consortium name="Pathogen Informatics"/>
        </authorList>
    </citation>
    <scope>NUCLEOTIDE SEQUENCE [LARGE SCALE GENOMIC DNA]</scope>
</reference>
<accession>A0A0N4UYP9</accession>
<evidence type="ECO:0000313" key="2">
    <source>
        <dbReference type="Proteomes" id="UP000274131"/>
    </source>
</evidence>
<dbReference type="Proteomes" id="UP000274131">
    <property type="component" value="Unassembled WGS sequence"/>
</dbReference>
<organism evidence="3">
    <name type="scientific">Enterobius vermicularis</name>
    <name type="common">Human pinworm</name>
    <dbReference type="NCBI Taxonomy" id="51028"/>
    <lineage>
        <taxon>Eukaryota</taxon>
        <taxon>Metazoa</taxon>
        <taxon>Ecdysozoa</taxon>
        <taxon>Nematoda</taxon>
        <taxon>Chromadorea</taxon>
        <taxon>Rhabditida</taxon>
        <taxon>Spirurina</taxon>
        <taxon>Oxyuridomorpha</taxon>
        <taxon>Oxyuroidea</taxon>
        <taxon>Oxyuridae</taxon>
        <taxon>Enterobius</taxon>
    </lineage>
</organism>